<gene>
    <name evidence="1" type="primary">cbbZC</name>
    <name evidence="1" type="ORF">KSP9073_01199</name>
</gene>
<dbReference type="GO" id="GO:0005829">
    <property type="term" value="C:cytosol"/>
    <property type="evidence" value="ECO:0007669"/>
    <property type="project" value="TreeGrafter"/>
</dbReference>
<dbReference type="PANTHER" id="PTHR43434:SF24">
    <property type="entry name" value="HYDROLASE-RELATED"/>
    <property type="match status" value="1"/>
</dbReference>
<dbReference type="EC" id="3.1.3.18" evidence="1"/>
<dbReference type="Gene3D" id="3.40.50.1000">
    <property type="entry name" value="HAD superfamily/HAD-like"/>
    <property type="match status" value="1"/>
</dbReference>
<name>A0A2R8CJZ5_9GAMM</name>
<dbReference type="InterPro" id="IPR023198">
    <property type="entry name" value="PGP-like_dom2"/>
</dbReference>
<dbReference type="Pfam" id="PF13419">
    <property type="entry name" value="HAD_2"/>
    <property type="match status" value="1"/>
</dbReference>
<dbReference type="InterPro" id="IPR041492">
    <property type="entry name" value="HAD_2"/>
</dbReference>
<proteinExistence type="predicted"/>
<dbReference type="Proteomes" id="UP000244934">
    <property type="component" value="Unassembled WGS sequence"/>
</dbReference>
<dbReference type="Gene3D" id="1.10.150.240">
    <property type="entry name" value="Putative phosphatase, domain 2"/>
    <property type="match status" value="1"/>
</dbReference>
<reference evidence="2" key="1">
    <citation type="submission" date="2018-03" db="EMBL/GenBank/DDBJ databases">
        <authorList>
            <person name="Navarro De La Torre S."/>
        </authorList>
    </citation>
    <scope>NUCLEOTIDE SEQUENCE [LARGE SCALE GENOMIC DNA]</scope>
    <source>
        <strain evidence="2">EAod3</strain>
    </source>
</reference>
<keyword evidence="1" id="KW-0378">Hydrolase</keyword>
<dbReference type="NCBIfam" id="TIGR01549">
    <property type="entry name" value="HAD-SF-IA-v1"/>
    <property type="match status" value="1"/>
</dbReference>
<evidence type="ECO:0000313" key="2">
    <source>
        <dbReference type="Proteomes" id="UP000244934"/>
    </source>
</evidence>
<dbReference type="EMBL" id="ONZI01000002">
    <property type="protein sequence ID" value="SPJ33195.1"/>
    <property type="molecule type" value="Genomic_DNA"/>
</dbReference>
<dbReference type="SFLD" id="SFLDS00003">
    <property type="entry name" value="Haloacid_Dehalogenase"/>
    <property type="match status" value="1"/>
</dbReference>
<evidence type="ECO:0000313" key="1">
    <source>
        <dbReference type="EMBL" id="SPJ33195.1"/>
    </source>
</evidence>
<accession>A0A2R8CJZ5</accession>
<dbReference type="PANTHER" id="PTHR43434">
    <property type="entry name" value="PHOSPHOGLYCOLATE PHOSPHATASE"/>
    <property type="match status" value="1"/>
</dbReference>
<dbReference type="GO" id="GO:0006281">
    <property type="term" value="P:DNA repair"/>
    <property type="evidence" value="ECO:0007669"/>
    <property type="project" value="TreeGrafter"/>
</dbReference>
<dbReference type="InterPro" id="IPR036412">
    <property type="entry name" value="HAD-like_sf"/>
</dbReference>
<dbReference type="InterPro" id="IPR006439">
    <property type="entry name" value="HAD-SF_hydro_IA"/>
</dbReference>
<dbReference type="InterPro" id="IPR023214">
    <property type="entry name" value="HAD_sf"/>
</dbReference>
<dbReference type="SUPFAM" id="SSF56784">
    <property type="entry name" value="HAD-like"/>
    <property type="match status" value="1"/>
</dbReference>
<dbReference type="RefSeq" id="WP_108842069.1">
    <property type="nucleotide sequence ID" value="NZ_ONZI01000002.1"/>
</dbReference>
<dbReference type="InterPro" id="IPR050155">
    <property type="entry name" value="HAD-like_hydrolase_sf"/>
</dbReference>
<sequence>MRYRLIIFDWDGTLMDSADRIVDCMQRAALDVDWPALSREAVLDIIGLGLPEAIARLCPGIDDERAEHLRQCYAHHFVTAEREGPVLPFFDGVEAGLARLKAAPGVKLAVATGKSRRGLDRIFNERDCGHWFDDSRTADLTRSKPDPLMLVELLETLDVALEDAVMIGDSVHDMGMAQALGMDRVAVTWGVHDARQLNAFSPICVVQDFHELMDWLETADCERTGVEKA</sequence>
<dbReference type="OrthoDB" id="9782449at2"/>
<dbReference type="GO" id="GO:0008967">
    <property type="term" value="F:phosphoglycolate phosphatase activity"/>
    <property type="evidence" value="ECO:0007669"/>
    <property type="project" value="UniProtKB-EC"/>
</dbReference>
<organism evidence="1 2">
    <name type="scientific">Kushneria phyllosphaerae</name>
    <dbReference type="NCBI Taxonomy" id="2100822"/>
    <lineage>
        <taxon>Bacteria</taxon>
        <taxon>Pseudomonadati</taxon>
        <taxon>Pseudomonadota</taxon>
        <taxon>Gammaproteobacteria</taxon>
        <taxon>Oceanospirillales</taxon>
        <taxon>Halomonadaceae</taxon>
        <taxon>Kushneria</taxon>
    </lineage>
</organism>
<keyword evidence="2" id="KW-1185">Reference proteome</keyword>
<dbReference type="AlphaFoldDB" id="A0A2R8CJZ5"/>
<dbReference type="SFLD" id="SFLDG01129">
    <property type="entry name" value="C1.5:_HAD__Beta-PGM__Phosphata"/>
    <property type="match status" value="1"/>
</dbReference>
<protein>
    <submittedName>
        <fullName evidence="1">Phosphoglycolate phosphatase, chromosomal</fullName>
        <ecNumber evidence="1">3.1.3.18</ecNumber>
    </submittedName>
</protein>